<gene>
    <name evidence="9" type="ORF">BS637_02555</name>
    <name evidence="10" type="ORF">BS638_04620</name>
</gene>
<dbReference type="Proteomes" id="UP000190206">
    <property type="component" value="Unassembled WGS sequence"/>
</dbReference>
<name>A0A1S9IE44_9CLOT</name>
<dbReference type="InterPro" id="IPR038063">
    <property type="entry name" value="Transpep_catalytic_dom"/>
</dbReference>
<keyword evidence="2" id="KW-0808">Transferase</keyword>
<dbReference type="AlphaFoldDB" id="A0A1S9IE44"/>
<reference evidence="10 12" key="2">
    <citation type="submission" date="2016-12" db="EMBL/GenBank/DDBJ databases">
        <title>Clostridium tepidum sp. nov., a close relative of Clostridium sporogenes and Clostridium botulinum Group I.</title>
        <authorList>
            <person name="Dobritsa A.P."/>
            <person name="Kutumbaka K.K."/>
            <person name="Werner K."/>
            <person name="Wiedmann M."/>
            <person name="Asmus A."/>
            <person name="Samadpour M."/>
        </authorList>
    </citation>
    <scope>NUCLEOTIDE SEQUENCE [LARGE SCALE GENOMIC DNA]</scope>
    <source>
        <strain evidence="10 12">IEH 97212</strain>
    </source>
</reference>
<evidence type="ECO:0000256" key="4">
    <source>
        <dbReference type="ARBA" id="ARBA00022984"/>
    </source>
</evidence>
<dbReference type="InterPro" id="IPR038054">
    <property type="entry name" value="LD_TPept-like_central_sf"/>
</dbReference>
<dbReference type="GO" id="GO:0005576">
    <property type="term" value="C:extracellular region"/>
    <property type="evidence" value="ECO:0007669"/>
    <property type="project" value="TreeGrafter"/>
</dbReference>
<dbReference type="Gene3D" id="3.10.20.800">
    <property type="match status" value="1"/>
</dbReference>
<evidence type="ECO:0000256" key="3">
    <source>
        <dbReference type="ARBA" id="ARBA00022960"/>
    </source>
</evidence>
<keyword evidence="11" id="KW-1185">Reference proteome</keyword>
<dbReference type="EMBL" id="MRAD01000002">
    <property type="protein sequence ID" value="OOO63292.1"/>
    <property type="molecule type" value="Genomic_DNA"/>
</dbReference>
<reference evidence="9 11" key="1">
    <citation type="submission" date="2016-12" db="EMBL/GenBank/DDBJ databases">
        <title>Clostridium tepidum sp. nov., a close relative of Clostridium sporogenes and Clostridium botulinum Group I.</title>
        <authorList>
            <person name="Dobritsa A.P."/>
            <person name="Kutumbaka K."/>
            <person name="Werner K."/>
            <person name="Samadpour M."/>
        </authorList>
    </citation>
    <scope>NUCLEOTIDE SEQUENCE [LARGE SCALE GENOMIC DNA]</scope>
    <source>
        <strain evidence="9 11">PE</strain>
    </source>
</reference>
<evidence type="ECO:0000256" key="1">
    <source>
        <dbReference type="ARBA" id="ARBA00004752"/>
    </source>
</evidence>
<dbReference type="UniPathway" id="UPA00219"/>
<dbReference type="OrthoDB" id="3176960at2"/>
<keyword evidence="7" id="KW-1133">Transmembrane helix</keyword>
<dbReference type="CDD" id="cd16913">
    <property type="entry name" value="YkuD_like"/>
    <property type="match status" value="1"/>
</dbReference>
<evidence type="ECO:0000256" key="5">
    <source>
        <dbReference type="ARBA" id="ARBA00023316"/>
    </source>
</evidence>
<keyword evidence="7" id="KW-0472">Membrane</keyword>
<comment type="caution">
    <text evidence="10">The sequence shown here is derived from an EMBL/GenBank/DDBJ whole genome shotgun (WGS) entry which is preliminary data.</text>
</comment>
<dbReference type="Proteomes" id="UP000190256">
    <property type="component" value="Unassembled WGS sequence"/>
</dbReference>
<keyword evidence="4 6" id="KW-0573">Peptidoglycan synthesis</keyword>
<dbReference type="SUPFAM" id="SSF143985">
    <property type="entry name" value="L,D-transpeptidase pre-catalytic domain-like"/>
    <property type="match status" value="1"/>
</dbReference>
<dbReference type="InterPro" id="IPR022029">
    <property type="entry name" value="YoaR-like_PG-bd"/>
</dbReference>
<dbReference type="RefSeq" id="WP_078022933.1">
    <property type="nucleotide sequence ID" value="NZ_JADPGM010000001.1"/>
</dbReference>
<sequence>MSRRRTKSKNHIRPRVIGLLSILIIYLCMVLYFKNHFYFRTTINGVKASGKTVEEVNKEMESEVKNYILQLKGRDGSKEKISAKDFNLKYNTNNEIQKLKDAENPFNIFKAIFIKKDIKIPRTISYDEKLLKQHINKMVFFDESKITNPKNASLSFTGKEYTIVSEVMGNKVNKDNLTKEIKNAIVTNKEIINLEKSNCYENPKYTSKSKEVIEAKNTMDKYLQAVITYDIRGNKEVVNASKINKWLKTDENFKPYVDKEKVRAYIENLAYTYNTVGITRNFVTASGQNIKVSGGSYGWAINKSKETENLVQAITEGKTINKKPSYTQTTPYTGADDIGNTYVEIDLTKQHLWFYKNGNVIADGNIVTGNESLNYSTPEGVYKLEYKEKNSVLRGENYAAPVDFWMPFNGGIGMHDASWRKEFGGTIYKNAGSHGCVNCPPALAQIIFENIEPGTPIICHK</sequence>
<dbReference type="PANTHER" id="PTHR30582">
    <property type="entry name" value="L,D-TRANSPEPTIDASE"/>
    <property type="match status" value="1"/>
</dbReference>
<dbReference type="Pfam" id="PF12229">
    <property type="entry name" value="PG_binding_4"/>
    <property type="match status" value="2"/>
</dbReference>
<dbReference type="Gene3D" id="2.40.440.10">
    <property type="entry name" value="L,D-transpeptidase catalytic domain-like"/>
    <property type="match status" value="1"/>
</dbReference>
<dbReference type="InterPro" id="IPR050979">
    <property type="entry name" value="LD-transpeptidase"/>
</dbReference>
<organism evidence="10 12">
    <name type="scientific">Clostridium tepidum</name>
    <dbReference type="NCBI Taxonomy" id="1962263"/>
    <lineage>
        <taxon>Bacteria</taxon>
        <taxon>Bacillati</taxon>
        <taxon>Bacillota</taxon>
        <taxon>Clostridia</taxon>
        <taxon>Eubacteriales</taxon>
        <taxon>Clostridiaceae</taxon>
        <taxon>Clostridium</taxon>
    </lineage>
</organism>
<evidence type="ECO:0000256" key="6">
    <source>
        <dbReference type="PROSITE-ProRule" id="PRU01373"/>
    </source>
</evidence>
<feature type="active site" description="Nucleophile" evidence="6">
    <location>
        <position position="436"/>
    </location>
</feature>
<evidence type="ECO:0000256" key="2">
    <source>
        <dbReference type="ARBA" id="ARBA00022679"/>
    </source>
</evidence>
<dbReference type="GO" id="GO:0018104">
    <property type="term" value="P:peptidoglycan-protein cross-linking"/>
    <property type="evidence" value="ECO:0007669"/>
    <property type="project" value="TreeGrafter"/>
</dbReference>
<dbReference type="STRING" id="1962263.BS637_02555"/>
<evidence type="ECO:0000256" key="7">
    <source>
        <dbReference type="SAM" id="Phobius"/>
    </source>
</evidence>
<keyword evidence="5 6" id="KW-0961">Cell wall biogenesis/degradation</keyword>
<evidence type="ECO:0000313" key="11">
    <source>
        <dbReference type="Proteomes" id="UP000190206"/>
    </source>
</evidence>
<keyword evidence="3 6" id="KW-0133">Cell shape</keyword>
<dbReference type="EMBL" id="MRAE01000007">
    <property type="protein sequence ID" value="OOO68587.1"/>
    <property type="molecule type" value="Genomic_DNA"/>
</dbReference>
<feature type="active site" description="Proton donor/acceptor" evidence="6">
    <location>
        <position position="415"/>
    </location>
</feature>
<dbReference type="PANTHER" id="PTHR30582:SF33">
    <property type="entry name" value="EXPORTED PROTEIN"/>
    <property type="match status" value="1"/>
</dbReference>
<evidence type="ECO:0000313" key="10">
    <source>
        <dbReference type="EMBL" id="OOO68587.1"/>
    </source>
</evidence>
<comment type="pathway">
    <text evidence="1 6">Cell wall biogenesis; peptidoglycan biosynthesis.</text>
</comment>
<dbReference type="GO" id="GO:0016740">
    <property type="term" value="F:transferase activity"/>
    <property type="evidence" value="ECO:0007669"/>
    <property type="project" value="UniProtKB-KW"/>
</dbReference>
<dbReference type="PROSITE" id="PS52029">
    <property type="entry name" value="LD_TPASE"/>
    <property type="match status" value="1"/>
</dbReference>
<feature type="transmembrane region" description="Helical" evidence="7">
    <location>
        <begin position="12"/>
        <end position="33"/>
    </location>
</feature>
<feature type="domain" description="L,D-TPase catalytic" evidence="8">
    <location>
        <begin position="341"/>
        <end position="460"/>
    </location>
</feature>
<evidence type="ECO:0000259" key="8">
    <source>
        <dbReference type="PROSITE" id="PS52029"/>
    </source>
</evidence>
<dbReference type="InterPro" id="IPR005490">
    <property type="entry name" value="LD_TPept_cat_dom"/>
</dbReference>
<accession>A0A1S9IE44</accession>
<dbReference type="GO" id="GO:0071555">
    <property type="term" value="P:cell wall organization"/>
    <property type="evidence" value="ECO:0007669"/>
    <property type="project" value="UniProtKB-UniRule"/>
</dbReference>
<dbReference type="SUPFAM" id="SSF141523">
    <property type="entry name" value="L,D-transpeptidase catalytic domain-like"/>
    <property type="match status" value="1"/>
</dbReference>
<dbReference type="GO" id="GO:0008360">
    <property type="term" value="P:regulation of cell shape"/>
    <property type="evidence" value="ECO:0007669"/>
    <property type="project" value="UniProtKB-UniRule"/>
</dbReference>
<dbReference type="GO" id="GO:0071972">
    <property type="term" value="F:peptidoglycan L,D-transpeptidase activity"/>
    <property type="evidence" value="ECO:0007669"/>
    <property type="project" value="TreeGrafter"/>
</dbReference>
<evidence type="ECO:0000313" key="12">
    <source>
        <dbReference type="Proteomes" id="UP000190256"/>
    </source>
</evidence>
<evidence type="ECO:0000313" key="9">
    <source>
        <dbReference type="EMBL" id="OOO63292.1"/>
    </source>
</evidence>
<dbReference type="Pfam" id="PF03734">
    <property type="entry name" value="YkuD"/>
    <property type="match status" value="1"/>
</dbReference>
<keyword evidence="7" id="KW-0812">Transmembrane</keyword>
<proteinExistence type="predicted"/>
<protein>
    <submittedName>
        <fullName evidence="10">Peptidoglycan-binding protein</fullName>
    </submittedName>
</protein>